<dbReference type="AlphaFoldDB" id="A0A517U286"/>
<evidence type="ECO:0000313" key="1">
    <source>
        <dbReference type="EMBL" id="QDT74734.1"/>
    </source>
</evidence>
<dbReference type="KEGG" id="llh:I41_39330"/>
<dbReference type="InterPro" id="IPR008930">
    <property type="entry name" value="Terpenoid_cyclase/PrenylTrfase"/>
</dbReference>
<dbReference type="EMBL" id="CP036339">
    <property type="protein sequence ID" value="QDT74734.1"/>
    <property type="molecule type" value="Genomic_DNA"/>
</dbReference>
<sequence>MTTLSHCPHLGNLATTIALSMTLLLAAHGDVKAEVRVEAISSPAGTTAKIFDGTAPIFEAIEPNAGLIVVQPMSQTLVSFQTTDDSNGTLTFGGGQAPGLAIEQSFRSICPGLIERTVAVTAKADHRYFLNLGWKSVGTGPFYSFIGEEPNTKSYSPGCGGPEFKEQSSQTFPMAGYRIGDMFYGVIGDTPGLWENRSFLKFDVERRTLSIATGDGSPKRVISIPRDLDATTEYRATFDGWQHIERGETQLFKTYIFSSPVKSLYDIQLATHLALANGQGFNHSALEAILRNTSYLLLRRNLLRPESDYLFISGVGYGWKQWVSDGFWMSRGLDNPEFDSAAMAAVFFDRINYEDNAQYYLIWACLVKRAGVEVDPRTLRRAYDFIRAHEKNGLYIPPRLVPDKKILKTYHDQLPYDDDDAPSSNQGFHCGALLAAQELGFPVTDEDITRAIDGYRSMYNKTGGYMATSLKQQEHVGQDSLYGEVLTYAVFGRKLLPDDIVRTHLETSVRIQSPHGMRVISKADGELLEGHSGSYVFGGSWFLNDGANYLDGLIHGMDPDWVDEQLLWRLEKELAWMPAFHESISTITGKPHGHHLYSWNSGFWWLRRETRRRLGQTGPDPLEAALDARLGVSRSNGHLILEPCQATLRPTEPVEAH</sequence>
<reference evidence="1 2" key="1">
    <citation type="submission" date="2019-02" db="EMBL/GenBank/DDBJ databases">
        <title>Deep-cultivation of Planctomycetes and their phenomic and genomic characterization uncovers novel biology.</title>
        <authorList>
            <person name="Wiegand S."/>
            <person name="Jogler M."/>
            <person name="Boedeker C."/>
            <person name="Pinto D."/>
            <person name="Vollmers J."/>
            <person name="Rivas-Marin E."/>
            <person name="Kohn T."/>
            <person name="Peeters S.H."/>
            <person name="Heuer A."/>
            <person name="Rast P."/>
            <person name="Oberbeckmann S."/>
            <person name="Bunk B."/>
            <person name="Jeske O."/>
            <person name="Meyerdierks A."/>
            <person name="Storesund J.E."/>
            <person name="Kallscheuer N."/>
            <person name="Luecker S."/>
            <person name="Lage O.M."/>
            <person name="Pohl T."/>
            <person name="Merkel B.J."/>
            <person name="Hornburger P."/>
            <person name="Mueller R.-W."/>
            <person name="Bruemmer F."/>
            <person name="Labrenz M."/>
            <person name="Spormann A.M."/>
            <person name="Op den Camp H."/>
            <person name="Overmann J."/>
            <person name="Amann R."/>
            <person name="Jetten M.S.M."/>
            <person name="Mascher T."/>
            <person name="Medema M.H."/>
            <person name="Devos D.P."/>
            <person name="Kaster A.-K."/>
            <person name="Ovreas L."/>
            <person name="Rohde M."/>
            <person name="Galperin M.Y."/>
            <person name="Jogler C."/>
        </authorList>
    </citation>
    <scope>NUCLEOTIDE SEQUENCE [LARGE SCALE GENOMIC DNA]</scope>
    <source>
        <strain evidence="1 2">I41</strain>
    </source>
</reference>
<gene>
    <name evidence="1" type="ORF">I41_39330</name>
</gene>
<dbReference type="SUPFAM" id="SSF48239">
    <property type="entry name" value="Terpenoid cyclases/Protein prenyltransferases"/>
    <property type="match status" value="1"/>
</dbReference>
<name>A0A517U286_9BACT</name>
<dbReference type="Proteomes" id="UP000317909">
    <property type="component" value="Chromosome"/>
</dbReference>
<protein>
    <submittedName>
        <fullName evidence="1">Uncharacterized protein</fullName>
    </submittedName>
</protein>
<keyword evidence="2" id="KW-1185">Reference proteome</keyword>
<evidence type="ECO:0000313" key="2">
    <source>
        <dbReference type="Proteomes" id="UP000317909"/>
    </source>
</evidence>
<organism evidence="1 2">
    <name type="scientific">Lacipirellula limnantheis</name>
    <dbReference type="NCBI Taxonomy" id="2528024"/>
    <lineage>
        <taxon>Bacteria</taxon>
        <taxon>Pseudomonadati</taxon>
        <taxon>Planctomycetota</taxon>
        <taxon>Planctomycetia</taxon>
        <taxon>Pirellulales</taxon>
        <taxon>Lacipirellulaceae</taxon>
        <taxon>Lacipirellula</taxon>
    </lineage>
</organism>
<proteinExistence type="predicted"/>
<accession>A0A517U286</accession>